<name>A0A2G5TSR7_9PELO</name>
<protein>
    <recommendedName>
        <fullName evidence="3">DUF38 domain-containing protein</fullName>
    </recommendedName>
</protein>
<dbReference type="EMBL" id="PDUG01000005">
    <property type="protein sequence ID" value="PIC30026.1"/>
    <property type="molecule type" value="Genomic_DNA"/>
</dbReference>
<evidence type="ECO:0008006" key="3">
    <source>
        <dbReference type="Google" id="ProtNLM"/>
    </source>
</evidence>
<keyword evidence="2" id="KW-1185">Reference proteome</keyword>
<dbReference type="AlphaFoldDB" id="A0A2G5TSR7"/>
<proteinExistence type="predicted"/>
<evidence type="ECO:0000313" key="2">
    <source>
        <dbReference type="Proteomes" id="UP000230233"/>
    </source>
</evidence>
<gene>
    <name evidence="1" type="primary">Cnig_chr_V.g21408</name>
    <name evidence="1" type="ORF">B9Z55_021408</name>
</gene>
<comment type="caution">
    <text evidence="1">The sequence shown here is derived from an EMBL/GenBank/DDBJ whole genome shotgun (WGS) entry which is preliminary data.</text>
</comment>
<dbReference type="Proteomes" id="UP000230233">
    <property type="component" value="Chromosome V"/>
</dbReference>
<organism evidence="1 2">
    <name type="scientific">Caenorhabditis nigoni</name>
    <dbReference type="NCBI Taxonomy" id="1611254"/>
    <lineage>
        <taxon>Eukaryota</taxon>
        <taxon>Metazoa</taxon>
        <taxon>Ecdysozoa</taxon>
        <taxon>Nematoda</taxon>
        <taxon>Chromadorea</taxon>
        <taxon>Rhabditida</taxon>
        <taxon>Rhabditina</taxon>
        <taxon>Rhabditomorpha</taxon>
        <taxon>Rhabditoidea</taxon>
        <taxon>Rhabditidae</taxon>
        <taxon>Peloderinae</taxon>
        <taxon>Caenorhabditis</taxon>
    </lineage>
</organism>
<sequence length="217" mass="24963">MPYAYDRLTNQQKNSITQIQLGTVWKQEDTIELGLQTNSPLGDYFLVINYKKLGTVSTVVFENEELPPIDLHCLDVLLEDLEMLLKHRKSILPVFLVHWLHGTAEDRAKICEGIEMILKSIRLRVQRVEFHGTTVAQAMSIIQCFNRSESFRVTLSKAVDPESFENYSFLCGLRDVAILQDGEYIIFVSLYSASNKILCFRLKLENKAKYQKTVNVI</sequence>
<evidence type="ECO:0000313" key="1">
    <source>
        <dbReference type="EMBL" id="PIC30026.1"/>
    </source>
</evidence>
<reference evidence="2" key="1">
    <citation type="submission" date="2017-10" db="EMBL/GenBank/DDBJ databases">
        <title>Rapid genome shrinkage in a self-fertile nematode reveals novel sperm competition proteins.</title>
        <authorList>
            <person name="Yin D."/>
            <person name="Schwarz E.M."/>
            <person name="Thomas C.G."/>
            <person name="Felde R.L."/>
            <person name="Korf I.F."/>
            <person name="Cutter A.D."/>
            <person name="Schartner C.M."/>
            <person name="Ralston E.J."/>
            <person name="Meyer B.J."/>
            <person name="Haag E.S."/>
        </authorList>
    </citation>
    <scope>NUCLEOTIDE SEQUENCE [LARGE SCALE GENOMIC DNA]</scope>
    <source>
        <strain evidence="2">JU1422</strain>
    </source>
</reference>
<accession>A0A2G5TSR7</accession>